<protein>
    <submittedName>
        <fullName evidence="3">Acyltransferase family protein</fullName>
    </submittedName>
</protein>
<evidence type="ECO:0000256" key="1">
    <source>
        <dbReference type="SAM" id="Phobius"/>
    </source>
</evidence>
<evidence type="ECO:0000313" key="4">
    <source>
        <dbReference type="Proteomes" id="UP000198415"/>
    </source>
</evidence>
<feature type="transmembrane region" description="Helical" evidence="1">
    <location>
        <begin position="124"/>
        <end position="146"/>
    </location>
</feature>
<reference evidence="3 4" key="1">
    <citation type="submission" date="2017-06" db="EMBL/GenBank/DDBJ databases">
        <authorList>
            <person name="Kim H.J."/>
            <person name="Triplett B.A."/>
        </authorList>
    </citation>
    <scope>NUCLEOTIDE SEQUENCE [LARGE SCALE GENOMIC DNA]</scope>
    <source>
        <strain evidence="3 4">DSM 43151</strain>
    </source>
</reference>
<accession>A0A239HMW1</accession>
<name>A0A239HMW1_9ACTN</name>
<keyword evidence="1" id="KW-0472">Membrane</keyword>
<keyword evidence="4" id="KW-1185">Reference proteome</keyword>
<dbReference type="Proteomes" id="UP000198415">
    <property type="component" value="Unassembled WGS sequence"/>
</dbReference>
<dbReference type="RefSeq" id="WP_342352369.1">
    <property type="nucleotide sequence ID" value="NZ_BOMU01000102.1"/>
</dbReference>
<proteinExistence type="predicted"/>
<sequence length="186" mass="20004">MHDLALYGGAWLLGFAHHDGHLRRMPRRLLLGIAAALAVPGIAWIATHPGPRGYDLNDIPIGNALWSGAFVLVALSCSPAVREHRVLTMLNSRALSIYLWHIPIMVAVTQFGERHQLPIVGPVGLGWRFVVVVGLLGVALALFGWVEDVAAGRRPTLVPGRRVPVTPVPAPLDLPAADRQVAAART</sequence>
<organism evidence="3 4">
    <name type="scientific">Actinoplanes regularis</name>
    <dbReference type="NCBI Taxonomy" id="52697"/>
    <lineage>
        <taxon>Bacteria</taxon>
        <taxon>Bacillati</taxon>
        <taxon>Actinomycetota</taxon>
        <taxon>Actinomycetes</taxon>
        <taxon>Micromonosporales</taxon>
        <taxon>Micromonosporaceae</taxon>
        <taxon>Actinoplanes</taxon>
    </lineage>
</organism>
<evidence type="ECO:0000313" key="3">
    <source>
        <dbReference type="EMBL" id="SNS82726.1"/>
    </source>
</evidence>
<keyword evidence="3" id="KW-0808">Transferase</keyword>
<feature type="domain" description="Acyltransferase 3" evidence="2">
    <location>
        <begin position="5"/>
        <end position="142"/>
    </location>
</feature>
<dbReference type="GO" id="GO:0016747">
    <property type="term" value="F:acyltransferase activity, transferring groups other than amino-acyl groups"/>
    <property type="evidence" value="ECO:0007669"/>
    <property type="project" value="InterPro"/>
</dbReference>
<feature type="transmembrane region" description="Helical" evidence="1">
    <location>
        <begin position="59"/>
        <end position="81"/>
    </location>
</feature>
<dbReference type="Pfam" id="PF01757">
    <property type="entry name" value="Acyl_transf_3"/>
    <property type="match status" value="1"/>
</dbReference>
<feature type="transmembrane region" description="Helical" evidence="1">
    <location>
        <begin position="29"/>
        <end position="47"/>
    </location>
</feature>
<dbReference type="AlphaFoldDB" id="A0A239HMW1"/>
<feature type="transmembrane region" description="Helical" evidence="1">
    <location>
        <begin position="93"/>
        <end position="112"/>
    </location>
</feature>
<evidence type="ECO:0000259" key="2">
    <source>
        <dbReference type="Pfam" id="PF01757"/>
    </source>
</evidence>
<keyword evidence="3" id="KW-0012">Acyltransferase</keyword>
<gene>
    <name evidence="3" type="ORF">SAMN06264365_12563</name>
</gene>
<dbReference type="InterPro" id="IPR002656">
    <property type="entry name" value="Acyl_transf_3_dom"/>
</dbReference>
<keyword evidence="1" id="KW-1133">Transmembrane helix</keyword>
<keyword evidence="1" id="KW-0812">Transmembrane</keyword>
<dbReference type="EMBL" id="FZNR01000025">
    <property type="protein sequence ID" value="SNS82726.1"/>
    <property type="molecule type" value="Genomic_DNA"/>
</dbReference>